<keyword evidence="3" id="KW-0813">Transport</keyword>
<dbReference type="PANTHER" id="PTHR22911">
    <property type="entry name" value="ACYL-MALONYL CONDENSING ENZYME-RELATED"/>
    <property type="match status" value="1"/>
</dbReference>
<evidence type="ECO:0000313" key="11">
    <source>
        <dbReference type="Proteomes" id="UP000075683"/>
    </source>
</evidence>
<dbReference type="EMBL" id="LQYT01000043">
    <property type="protein sequence ID" value="KYD19229.1"/>
    <property type="molecule type" value="Genomic_DNA"/>
</dbReference>
<keyword evidence="7 8" id="KW-0472">Membrane</keyword>
<dbReference type="OrthoDB" id="369870at2"/>
<evidence type="ECO:0000259" key="9">
    <source>
        <dbReference type="Pfam" id="PF00892"/>
    </source>
</evidence>
<dbReference type="AlphaFoldDB" id="A0A150M556"/>
<dbReference type="STRING" id="301148.B4135_2153"/>
<feature type="transmembrane region" description="Helical" evidence="8">
    <location>
        <begin position="150"/>
        <end position="167"/>
    </location>
</feature>
<evidence type="ECO:0000256" key="8">
    <source>
        <dbReference type="SAM" id="Phobius"/>
    </source>
</evidence>
<dbReference type="GO" id="GO:0005886">
    <property type="term" value="C:plasma membrane"/>
    <property type="evidence" value="ECO:0007669"/>
    <property type="project" value="UniProtKB-SubCell"/>
</dbReference>
<feature type="domain" description="EamA" evidence="9">
    <location>
        <begin position="155"/>
        <end position="284"/>
    </location>
</feature>
<accession>A0A150M556</accession>
<feature type="transmembrane region" description="Helical" evidence="8">
    <location>
        <begin position="179"/>
        <end position="199"/>
    </location>
</feature>
<feature type="transmembrane region" description="Helical" evidence="8">
    <location>
        <begin position="268"/>
        <end position="286"/>
    </location>
</feature>
<organism evidence="10 11">
    <name type="scientific">Caldibacillus debilis</name>
    <dbReference type="NCBI Taxonomy" id="301148"/>
    <lineage>
        <taxon>Bacteria</taxon>
        <taxon>Bacillati</taxon>
        <taxon>Bacillota</taxon>
        <taxon>Bacilli</taxon>
        <taxon>Bacillales</taxon>
        <taxon>Bacillaceae</taxon>
        <taxon>Caldibacillus</taxon>
    </lineage>
</organism>
<comment type="subcellular location">
    <subcellularLocation>
        <location evidence="1">Cell membrane</location>
        <topology evidence="1">Multi-pass membrane protein</topology>
    </subcellularLocation>
</comment>
<keyword evidence="4" id="KW-1003">Cell membrane</keyword>
<feature type="domain" description="EamA" evidence="9">
    <location>
        <begin position="4"/>
        <end position="144"/>
    </location>
</feature>
<dbReference type="Proteomes" id="UP000075683">
    <property type="component" value="Unassembled WGS sequence"/>
</dbReference>
<dbReference type="PANTHER" id="PTHR22911:SF137">
    <property type="entry name" value="SOLUTE CARRIER FAMILY 35 MEMBER G2-RELATED"/>
    <property type="match status" value="1"/>
</dbReference>
<evidence type="ECO:0000256" key="4">
    <source>
        <dbReference type="ARBA" id="ARBA00022475"/>
    </source>
</evidence>
<evidence type="ECO:0000256" key="7">
    <source>
        <dbReference type="ARBA" id="ARBA00023136"/>
    </source>
</evidence>
<proteinExistence type="inferred from homology"/>
<feature type="transmembrane region" description="Helical" evidence="8">
    <location>
        <begin position="5"/>
        <end position="23"/>
    </location>
</feature>
<evidence type="ECO:0000256" key="5">
    <source>
        <dbReference type="ARBA" id="ARBA00022692"/>
    </source>
</evidence>
<gene>
    <name evidence="10" type="ORF">B4135_2153</name>
</gene>
<feature type="transmembrane region" description="Helical" evidence="8">
    <location>
        <begin position="104"/>
        <end position="121"/>
    </location>
</feature>
<evidence type="ECO:0000256" key="6">
    <source>
        <dbReference type="ARBA" id="ARBA00022989"/>
    </source>
</evidence>
<dbReference type="PATRIC" id="fig|301148.3.peg.3557"/>
<dbReference type="RefSeq" id="WP_061568939.1">
    <property type="nucleotide sequence ID" value="NZ_LQYT01000043.1"/>
</dbReference>
<evidence type="ECO:0000256" key="1">
    <source>
        <dbReference type="ARBA" id="ARBA00004651"/>
    </source>
</evidence>
<dbReference type="NCBIfam" id="TIGR00688">
    <property type="entry name" value="rarD"/>
    <property type="match status" value="1"/>
</dbReference>
<comment type="similarity">
    <text evidence="2">Belongs to the EamA transporter family.</text>
</comment>
<feature type="transmembrane region" description="Helical" evidence="8">
    <location>
        <begin position="243"/>
        <end position="262"/>
    </location>
</feature>
<protein>
    <recommendedName>
        <fullName evidence="9">EamA domain-containing protein</fullName>
    </recommendedName>
</protein>
<dbReference type="Pfam" id="PF00892">
    <property type="entry name" value="EamA"/>
    <property type="match status" value="2"/>
</dbReference>
<name>A0A150M556_9BACI</name>
<evidence type="ECO:0000313" key="10">
    <source>
        <dbReference type="EMBL" id="KYD19229.1"/>
    </source>
</evidence>
<feature type="transmembrane region" description="Helical" evidence="8">
    <location>
        <begin position="73"/>
        <end position="92"/>
    </location>
</feature>
<evidence type="ECO:0000256" key="3">
    <source>
        <dbReference type="ARBA" id="ARBA00022448"/>
    </source>
</evidence>
<evidence type="ECO:0000256" key="2">
    <source>
        <dbReference type="ARBA" id="ARBA00007362"/>
    </source>
</evidence>
<sequence>MDQKGVFYAALSYFLWGVLPVYWKMIDHVPSGEILANRIFWSFVFMAALIVFSGKLPAWRETVMGFRKRPERGIALAAASFILSVNWFIFIWAVNHGHVVESSLGYYINPLISIVLGILVLKEKLNGAQVLSVLLASAGVLVLTVSYGQFPWISMGLALTFGVYGLLKKMVNVDSSVGLAVETITVCPFAIGYILYLIFHKESSFSVHSLSTDLFLILTGPATALPLLFFAKGAQRISMFMLGILQYIAPTLMLLLGVFFYHEPFTAVHFWAFLFIWTALAIVVLSQSRGTGLFERKPLSR</sequence>
<comment type="caution">
    <text evidence="10">The sequence shown here is derived from an EMBL/GenBank/DDBJ whole genome shotgun (WGS) entry which is preliminary data.</text>
</comment>
<keyword evidence="6 8" id="KW-1133">Transmembrane helix</keyword>
<dbReference type="InterPro" id="IPR004626">
    <property type="entry name" value="RarD"/>
</dbReference>
<keyword evidence="5 8" id="KW-0812">Transmembrane</keyword>
<feature type="transmembrane region" description="Helical" evidence="8">
    <location>
        <begin position="214"/>
        <end position="231"/>
    </location>
</feature>
<feature type="transmembrane region" description="Helical" evidence="8">
    <location>
        <begin position="128"/>
        <end position="144"/>
    </location>
</feature>
<dbReference type="InterPro" id="IPR000620">
    <property type="entry name" value="EamA_dom"/>
</dbReference>
<dbReference type="SUPFAM" id="SSF103481">
    <property type="entry name" value="Multidrug resistance efflux transporter EmrE"/>
    <property type="match status" value="2"/>
</dbReference>
<reference evidence="10 11" key="1">
    <citation type="submission" date="2016-01" db="EMBL/GenBank/DDBJ databases">
        <title>Draft Genome Sequences of Seven Thermophilic Sporeformers Isolated from Foods.</title>
        <authorList>
            <person name="Berendsen E.M."/>
            <person name="Wells-Bennik M.H."/>
            <person name="Krawcyk A.O."/>
            <person name="De Jong A."/>
            <person name="Holsappel S."/>
            <person name="Eijlander R.T."/>
            <person name="Kuipers O.P."/>
        </authorList>
    </citation>
    <scope>NUCLEOTIDE SEQUENCE [LARGE SCALE GENOMIC DNA]</scope>
    <source>
        <strain evidence="10 11">B4135</strain>
    </source>
</reference>
<dbReference type="InterPro" id="IPR037185">
    <property type="entry name" value="EmrE-like"/>
</dbReference>
<feature type="transmembrane region" description="Helical" evidence="8">
    <location>
        <begin position="35"/>
        <end position="52"/>
    </location>
</feature>